<keyword evidence="5" id="KW-0964">Secreted</keyword>
<evidence type="ECO:0000256" key="3">
    <source>
        <dbReference type="ARBA" id="ARBA00010418"/>
    </source>
</evidence>
<dbReference type="InterPro" id="IPR008979">
    <property type="entry name" value="Galactose-bd-like_sf"/>
</dbReference>
<evidence type="ECO:0000256" key="6">
    <source>
        <dbReference type="ARBA" id="ARBA00022729"/>
    </source>
</evidence>
<dbReference type="InterPro" id="IPR014718">
    <property type="entry name" value="GH-type_carb-bd"/>
</dbReference>
<dbReference type="InterPro" id="IPR013784">
    <property type="entry name" value="Carb-bd-like_fold"/>
</dbReference>
<evidence type="ECO:0000256" key="7">
    <source>
        <dbReference type="ARBA" id="ARBA00023239"/>
    </source>
</evidence>
<feature type="signal peptide" evidence="8">
    <location>
        <begin position="1"/>
        <end position="19"/>
    </location>
</feature>
<evidence type="ECO:0000256" key="5">
    <source>
        <dbReference type="ARBA" id="ARBA00022525"/>
    </source>
</evidence>
<dbReference type="InterPro" id="IPR010325">
    <property type="entry name" value="Rhamnogal_lyase"/>
</dbReference>
<feature type="domain" description="Rhamnogalacturonan lyase" evidence="10">
    <location>
        <begin position="399"/>
        <end position="469"/>
    </location>
</feature>
<evidence type="ECO:0000256" key="1">
    <source>
        <dbReference type="ARBA" id="ARBA00001324"/>
    </source>
</evidence>
<name>A0AAV8TI71_9ROSI</name>
<comment type="subcellular location">
    <subcellularLocation>
        <location evidence="2">Secreted</location>
    </subcellularLocation>
</comment>
<dbReference type="EMBL" id="JAIWQS010000005">
    <property type="protein sequence ID" value="KAJ8765648.1"/>
    <property type="molecule type" value="Genomic_DNA"/>
</dbReference>
<dbReference type="InterPro" id="IPR051850">
    <property type="entry name" value="Polysacch_Lyase_4"/>
</dbReference>
<dbReference type="CDD" id="cd10317">
    <property type="entry name" value="RGL4_C"/>
    <property type="match status" value="1"/>
</dbReference>
<keyword evidence="7" id="KW-0456">Lyase</keyword>
<dbReference type="Pfam" id="PF14683">
    <property type="entry name" value="CBM-like"/>
    <property type="match status" value="1"/>
</dbReference>
<feature type="domain" description="Rhamnogalacturonan lyase" evidence="9">
    <location>
        <begin position="485"/>
        <end position="678"/>
    </location>
</feature>
<evidence type="ECO:0000313" key="11">
    <source>
        <dbReference type="EMBL" id="KAJ8765648.1"/>
    </source>
</evidence>
<dbReference type="Gene3D" id="2.70.98.10">
    <property type="match status" value="1"/>
</dbReference>
<dbReference type="Gene3D" id="2.60.120.260">
    <property type="entry name" value="Galactose-binding domain-like"/>
    <property type="match status" value="1"/>
</dbReference>
<reference evidence="11 12" key="1">
    <citation type="submission" date="2021-09" db="EMBL/GenBank/DDBJ databases">
        <title>Genomic insights and catalytic innovation underlie evolution of tropane alkaloids biosynthesis.</title>
        <authorList>
            <person name="Wang Y.-J."/>
            <person name="Tian T."/>
            <person name="Huang J.-P."/>
            <person name="Huang S.-X."/>
        </authorList>
    </citation>
    <scope>NUCLEOTIDE SEQUENCE [LARGE SCALE GENOMIC DNA]</scope>
    <source>
        <strain evidence="11">KIB-2018</strain>
        <tissue evidence="11">Leaf</tissue>
    </source>
</reference>
<dbReference type="Proteomes" id="UP001159364">
    <property type="component" value="Linkage Group LG05"/>
</dbReference>
<dbReference type="PANTHER" id="PTHR32018:SF17">
    <property type="entry name" value="RHAMNOGALACTURONAN ENDOLYASE"/>
    <property type="match status" value="1"/>
</dbReference>
<dbReference type="EC" id="4.2.2.23" evidence="4"/>
<dbReference type="GO" id="GO:0005576">
    <property type="term" value="C:extracellular region"/>
    <property type="evidence" value="ECO:0007669"/>
    <property type="project" value="UniProtKB-SubCell"/>
</dbReference>
<evidence type="ECO:0000256" key="2">
    <source>
        <dbReference type="ARBA" id="ARBA00004613"/>
    </source>
</evidence>
<dbReference type="PANTHER" id="PTHR32018">
    <property type="entry name" value="RHAMNOGALACTURONATE LYASE FAMILY PROTEIN"/>
    <property type="match status" value="1"/>
</dbReference>
<proteinExistence type="inferred from homology"/>
<protein>
    <recommendedName>
        <fullName evidence="4">rhamnogalacturonan endolyase</fullName>
        <ecNumber evidence="4">4.2.2.23</ecNumber>
    </recommendedName>
</protein>
<dbReference type="InterPro" id="IPR011013">
    <property type="entry name" value="Gal_mutarotase_sf_dom"/>
</dbReference>
<dbReference type="CDD" id="cd10316">
    <property type="entry name" value="RGL4_M"/>
    <property type="match status" value="1"/>
</dbReference>
<keyword evidence="12" id="KW-1185">Reference proteome</keyword>
<dbReference type="GO" id="GO:0030246">
    <property type="term" value="F:carbohydrate binding"/>
    <property type="evidence" value="ECO:0007669"/>
    <property type="project" value="InterPro"/>
</dbReference>
<dbReference type="SUPFAM" id="SSF74650">
    <property type="entry name" value="Galactose mutarotase-like"/>
    <property type="match status" value="1"/>
</dbReference>
<evidence type="ECO:0000259" key="10">
    <source>
        <dbReference type="Pfam" id="PF14686"/>
    </source>
</evidence>
<dbReference type="AlphaFoldDB" id="A0AAV8TI71"/>
<evidence type="ECO:0000256" key="4">
    <source>
        <dbReference type="ARBA" id="ARBA00012437"/>
    </source>
</evidence>
<evidence type="ECO:0000313" key="12">
    <source>
        <dbReference type="Proteomes" id="UP001159364"/>
    </source>
</evidence>
<dbReference type="GO" id="GO:0005975">
    <property type="term" value="P:carbohydrate metabolic process"/>
    <property type="evidence" value="ECO:0007669"/>
    <property type="project" value="InterPro"/>
</dbReference>
<evidence type="ECO:0000259" key="9">
    <source>
        <dbReference type="Pfam" id="PF14683"/>
    </source>
</evidence>
<organism evidence="11 12">
    <name type="scientific">Erythroxylum novogranatense</name>
    <dbReference type="NCBI Taxonomy" id="1862640"/>
    <lineage>
        <taxon>Eukaryota</taxon>
        <taxon>Viridiplantae</taxon>
        <taxon>Streptophyta</taxon>
        <taxon>Embryophyta</taxon>
        <taxon>Tracheophyta</taxon>
        <taxon>Spermatophyta</taxon>
        <taxon>Magnoliopsida</taxon>
        <taxon>eudicotyledons</taxon>
        <taxon>Gunneridae</taxon>
        <taxon>Pentapetalae</taxon>
        <taxon>rosids</taxon>
        <taxon>fabids</taxon>
        <taxon>Malpighiales</taxon>
        <taxon>Erythroxylaceae</taxon>
        <taxon>Erythroxylum</taxon>
    </lineage>
</organism>
<comment type="caution">
    <text evidence="11">The sequence shown here is derived from an EMBL/GenBank/DDBJ whole genome shotgun (WGS) entry which is preliminary data.</text>
</comment>
<gene>
    <name evidence="11" type="ORF">K2173_014770</name>
</gene>
<sequence length="686" mass="79435">MQVAGNGCMLLLFLAFPDREQVLWLLLSNQTVQLLCCREVSWNNSFSPLRVRLQLKQNHRQIAIDNGVVQVTFSKPAGDIIGIQYHGIDNVLEIQNANRNRGYWDVVWNKPGYRISYDRLKATNFSVIMEDDNQVEVSFIRPWIASNSTVPLNIDKRYILKRGCPGVYMYAILERLKGWPDVDIDQIRIVLKLQNDKFHFMAISDDRQRMMPTPMDRRNGRRLAYPEAVLLTNTTIPEFRGEVDDKYQYSCENKDNKVHGWISSTDPPVGFWMITPSHEFLAGGPLKQDLTSHVGPTVLSMFTSTHYTGKDMNTRYRNGEPWKKVLGPVFVYLNSVPSKENHRIRLWRDAKLQMLKEVKAWPYNFPQSKDFPLANQRGTVMGQLLVRDRYINERLIRARYAYVGLAAPGDVGSWQTDAKGYQFWTRANEDGYFLIENVRCEVYSLYAWVPGVIGDYKLKFNVTIQAGFKMKLGVLVFKPPRNGPTIWEIGVSDRTAAEFFVPDADPTLLNKLFINKPTNKFRQYGLWDQYSKLYPTHDLVYIVGISNYRQDWFFAHVLRKLADKRYVPTTWKIMFQLESVKRTGNYTLQLALASAAASELQVRVNRRRDNPPHFSTGLIGRDNAIARHGVHGLYRLYSIQFPHYLFERGNNTIYLTQSRTGGRVGDPFRGVLYDYIRLESPPDDIM</sequence>
<feature type="chain" id="PRO_5043328388" description="rhamnogalacturonan endolyase" evidence="8">
    <location>
        <begin position="20"/>
        <end position="686"/>
    </location>
</feature>
<dbReference type="InterPro" id="IPR029413">
    <property type="entry name" value="RG-lyase_II"/>
</dbReference>
<comment type="similarity">
    <text evidence="3">Belongs to the polysaccharide lyase 4 family.</text>
</comment>
<dbReference type="InterPro" id="IPR029411">
    <property type="entry name" value="RG-lyase_III"/>
</dbReference>
<accession>A0AAV8TI71</accession>
<dbReference type="CDD" id="cd10320">
    <property type="entry name" value="RGL4_N"/>
    <property type="match status" value="1"/>
</dbReference>
<dbReference type="GO" id="GO:0102210">
    <property type="term" value="F:rhamnogalacturonan endolyase activity"/>
    <property type="evidence" value="ECO:0007669"/>
    <property type="project" value="UniProtKB-EC"/>
</dbReference>
<evidence type="ECO:0000256" key="8">
    <source>
        <dbReference type="SAM" id="SignalP"/>
    </source>
</evidence>
<dbReference type="SUPFAM" id="SSF49785">
    <property type="entry name" value="Galactose-binding domain-like"/>
    <property type="match status" value="1"/>
</dbReference>
<dbReference type="Pfam" id="PF14686">
    <property type="entry name" value="fn3_3"/>
    <property type="match status" value="1"/>
</dbReference>
<dbReference type="Pfam" id="PF06045">
    <property type="entry name" value="Rhamnogal_lyase"/>
    <property type="match status" value="1"/>
</dbReference>
<comment type="catalytic activity">
    <reaction evidence="1">
        <text>Endotype eliminative cleavage of L-alpha-rhamnopyranosyl-(1-&gt;4)-alpha-D-galactopyranosyluronic acid bonds of rhamnogalacturonan I domains in ramified hairy regions of pectin leaving L-rhamnopyranose at the reducing end and 4-deoxy-4,5-unsaturated D-galactopyranosyluronic acid at the non-reducing end.</text>
        <dbReference type="EC" id="4.2.2.23"/>
    </reaction>
</comment>
<dbReference type="SUPFAM" id="SSF49452">
    <property type="entry name" value="Starch-binding domain-like"/>
    <property type="match status" value="1"/>
</dbReference>
<keyword evidence="6 8" id="KW-0732">Signal</keyword>